<proteinExistence type="predicted"/>
<comment type="caution">
    <text evidence="2">The sequence shown here is derived from an EMBL/GenBank/DDBJ whole genome shotgun (WGS) entry which is preliminary data.</text>
</comment>
<evidence type="ECO:0008006" key="4">
    <source>
        <dbReference type="Google" id="ProtNLM"/>
    </source>
</evidence>
<sequence length="435" mass="43878">MDAINNLANTASKLVFGEKEETTQSGQEPVSGELGRGTADEPYDAGNKHEDPSMSGQAAQETHSTGETTGGKLSQASQDHGPHSTYAGNILDPRTGPQATSTTFGNVDGANYGSSNTTGASTGDSTTLGGSSSNFGSNDGSTALGSKATGPIEDIPTAPSTTTGPTATEHLPSTSSTTPGLTSNMGQHDGPQDTLGGSTASGTTGGAAQGVNTAGAIRPEHETPGTGVTSIHSNDPKGSDVRPSEANEARPNTNVGGFGVVEPSVSADPSSAQQSTDKQQGGDRPFEEPKGEKAEAVKSTKDEGEAALKKKDPNDHSGEPLKMHDGKEGKTERSESSAGQEGGGEHGKEKGTGEQYVKSSGLAADGGNFDASNPGAGREADRLMESKGVQRTGAADSKEDTSPAPKADHGSSDSPSGGKKSLGEKVKEKLHIGKH</sequence>
<feature type="compositionally biased region" description="Polar residues" evidence="1">
    <location>
        <begin position="267"/>
        <end position="279"/>
    </location>
</feature>
<accession>A0A9P4HW06</accession>
<feature type="compositionally biased region" description="Polar residues" evidence="1">
    <location>
        <begin position="54"/>
        <end position="78"/>
    </location>
</feature>
<feature type="compositionally biased region" description="Basic and acidic residues" evidence="1">
    <location>
        <begin position="343"/>
        <end position="352"/>
    </location>
</feature>
<reference evidence="2" key="1">
    <citation type="journal article" date="2020" name="Stud. Mycol.">
        <title>101 Dothideomycetes genomes: a test case for predicting lifestyles and emergence of pathogens.</title>
        <authorList>
            <person name="Haridas S."/>
            <person name="Albert R."/>
            <person name="Binder M."/>
            <person name="Bloem J."/>
            <person name="Labutti K."/>
            <person name="Salamov A."/>
            <person name="Andreopoulos B."/>
            <person name="Baker S."/>
            <person name="Barry K."/>
            <person name="Bills G."/>
            <person name="Bluhm B."/>
            <person name="Cannon C."/>
            <person name="Castanera R."/>
            <person name="Culley D."/>
            <person name="Daum C."/>
            <person name="Ezra D."/>
            <person name="Gonzalez J."/>
            <person name="Henrissat B."/>
            <person name="Kuo A."/>
            <person name="Liang C."/>
            <person name="Lipzen A."/>
            <person name="Lutzoni F."/>
            <person name="Magnuson J."/>
            <person name="Mondo S."/>
            <person name="Nolan M."/>
            <person name="Ohm R."/>
            <person name="Pangilinan J."/>
            <person name="Park H.-J."/>
            <person name="Ramirez L."/>
            <person name="Alfaro M."/>
            <person name="Sun H."/>
            <person name="Tritt A."/>
            <person name="Yoshinaga Y."/>
            <person name="Zwiers L.-H."/>
            <person name="Turgeon B."/>
            <person name="Goodwin S."/>
            <person name="Spatafora J."/>
            <person name="Crous P."/>
            <person name="Grigoriev I."/>
        </authorList>
    </citation>
    <scope>NUCLEOTIDE SEQUENCE</scope>
    <source>
        <strain evidence="2">CBS 121410</strain>
    </source>
</reference>
<dbReference type="EMBL" id="ML978720">
    <property type="protein sequence ID" value="KAF2087462.1"/>
    <property type="molecule type" value="Genomic_DNA"/>
</dbReference>
<evidence type="ECO:0000313" key="2">
    <source>
        <dbReference type="EMBL" id="KAF2087462.1"/>
    </source>
</evidence>
<protein>
    <recommendedName>
        <fullName evidence="4">Glycine-rich cell wall structural protein 1</fullName>
    </recommendedName>
</protein>
<feature type="compositionally biased region" description="Basic and acidic residues" evidence="1">
    <location>
        <begin position="234"/>
        <end position="248"/>
    </location>
</feature>
<evidence type="ECO:0000313" key="3">
    <source>
        <dbReference type="Proteomes" id="UP000799776"/>
    </source>
</evidence>
<feature type="compositionally biased region" description="Low complexity" evidence="1">
    <location>
        <begin position="156"/>
        <end position="183"/>
    </location>
</feature>
<feature type="compositionally biased region" description="Basic and acidic residues" evidence="1">
    <location>
        <begin position="421"/>
        <end position="435"/>
    </location>
</feature>
<feature type="compositionally biased region" description="Polar residues" evidence="1">
    <location>
        <begin position="1"/>
        <end position="12"/>
    </location>
</feature>
<dbReference type="Proteomes" id="UP000799776">
    <property type="component" value="Unassembled WGS sequence"/>
</dbReference>
<feature type="compositionally biased region" description="Basic and acidic residues" evidence="1">
    <location>
        <begin position="280"/>
        <end position="335"/>
    </location>
</feature>
<dbReference type="AlphaFoldDB" id="A0A9P4HW06"/>
<feature type="compositionally biased region" description="Basic and acidic residues" evidence="1">
    <location>
        <begin position="396"/>
        <end position="411"/>
    </location>
</feature>
<name>A0A9P4HW06_9PEZI</name>
<organism evidence="2 3">
    <name type="scientific">Saccharata proteae CBS 121410</name>
    <dbReference type="NCBI Taxonomy" id="1314787"/>
    <lineage>
        <taxon>Eukaryota</taxon>
        <taxon>Fungi</taxon>
        <taxon>Dikarya</taxon>
        <taxon>Ascomycota</taxon>
        <taxon>Pezizomycotina</taxon>
        <taxon>Dothideomycetes</taxon>
        <taxon>Dothideomycetes incertae sedis</taxon>
        <taxon>Botryosphaeriales</taxon>
        <taxon>Saccharataceae</taxon>
        <taxon>Saccharata</taxon>
    </lineage>
</organism>
<feature type="compositionally biased region" description="Low complexity" evidence="1">
    <location>
        <begin position="113"/>
        <end position="142"/>
    </location>
</feature>
<keyword evidence="3" id="KW-1185">Reference proteome</keyword>
<dbReference type="OrthoDB" id="5388207at2759"/>
<evidence type="ECO:0000256" key="1">
    <source>
        <dbReference type="SAM" id="MobiDB-lite"/>
    </source>
</evidence>
<gene>
    <name evidence="2" type="ORF">K490DRAFT_65849</name>
</gene>
<feature type="region of interest" description="Disordered" evidence="1">
    <location>
        <begin position="1"/>
        <end position="435"/>
    </location>
</feature>